<dbReference type="InterPro" id="IPR008160">
    <property type="entry name" value="Collagen"/>
</dbReference>
<sequence>MASAPPVQDAGYQTMIEAEPIDEFVHEQTTRNRETYQQDVDELNLEDKKIERFIRNGEKNRFTNVACFDEILDRDNEEFYVHANTFSTPYGNFIISQAPKENTCGDHLHLMWIYNVRTVVCLVSPEEAGGYFVPKEGESFTVFQKYTMKTTAIFDEKQGITVYQCEMKSWKAPKAQSRRTVYIICCDTAVAAVRSPRQQTAIMEYMWAFEETEDIEKNGTTSDATTTVLVHGLAGTRRCTSFVVTTIMCRQILETGQFSAMETWQEMRKRRAHSCTRKHDFYSSLYTVFAFAIQCCTVSESDPNYMKTMQIQMSELRERVNLVKEQIHDNIRQKRELACRDGQPGRPADGDSRMICIRECPAGRPGREGGDGPKGQKGQRGRTGQQGDAAPPSIRGEPGERGEKGFPGVSGLSGEPGEPGRVYVSDGLPGKDGETGPRGPPGEKGRIGRNGEDGLPGERGERGYQGLKGEIGKRGPMGTFGPIGPKGEPWPCESCPPPRVSPGYYQNSRKKKH</sequence>
<keyword evidence="6" id="KW-1185">Reference proteome</keyword>
<dbReference type="Pfam" id="PF00102">
    <property type="entry name" value="Y_phosphatase"/>
    <property type="match status" value="1"/>
</dbReference>
<dbReference type="STRING" id="1561998.A0A1I7U5V4"/>
<dbReference type="WBParaSite" id="Csp11.Scaffold629.g15162.t4">
    <property type="protein sequence ID" value="Csp11.Scaffold629.g15162.t4"/>
    <property type="gene ID" value="Csp11.Scaffold629.g15162"/>
</dbReference>
<evidence type="ECO:0000313" key="6">
    <source>
        <dbReference type="Proteomes" id="UP000095282"/>
    </source>
</evidence>
<evidence type="ECO:0000256" key="3">
    <source>
        <dbReference type="SAM" id="MobiDB-lite"/>
    </source>
</evidence>
<name>A0A1I7U5V4_9PELO</name>
<dbReference type="Proteomes" id="UP000095282">
    <property type="component" value="Unplaced"/>
</dbReference>
<dbReference type="GO" id="GO:0004725">
    <property type="term" value="F:protein tyrosine phosphatase activity"/>
    <property type="evidence" value="ECO:0007669"/>
    <property type="project" value="InterPro"/>
</dbReference>
<dbReference type="InterPro" id="IPR000387">
    <property type="entry name" value="Tyr_Pase_dom"/>
</dbReference>
<dbReference type="InterPro" id="IPR052782">
    <property type="entry name" value="Oocyte-zygote_transition_reg"/>
</dbReference>
<feature type="compositionally biased region" description="Basic and acidic residues" evidence="3">
    <location>
        <begin position="429"/>
        <end position="462"/>
    </location>
</feature>
<keyword evidence="2" id="KW-1015">Disulfide bond</keyword>
<keyword evidence="1" id="KW-0677">Repeat</keyword>
<dbReference type="AlphaFoldDB" id="A0A1I7U5V4"/>
<evidence type="ECO:0000259" key="4">
    <source>
        <dbReference type="PROSITE" id="PS50055"/>
    </source>
</evidence>
<proteinExistence type="predicted"/>
<dbReference type="PANTHER" id="PTHR46163:SF24">
    <property type="entry name" value="PROTEIN-TYROSINE PHOSPHATASE CATALYTIC DOMAIN-CONTAINING PROTEIN-RELATED"/>
    <property type="match status" value="1"/>
</dbReference>
<feature type="domain" description="Tyrosine-protein phosphatase" evidence="4">
    <location>
        <begin position="56"/>
        <end position="292"/>
    </location>
</feature>
<evidence type="ECO:0000313" key="7">
    <source>
        <dbReference type="WBParaSite" id="Csp11.Scaffold629.g15162.t4"/>
    </source>
</evidence>
<dbReference type="PROSITE" id="PS50055">
    <property type="entry name" value="TYR_PHOSPHATASE_PTP"/>
    <property type="match status" value="1"/>
</dbReference>
<dbReference type="Pfam" id="PF01391">
    <property type="entry name" value="Collagen"/>
    <property type="match status" value="2"/>
</dbReference>
<dbReference type="InterPro" id="IPR029021">
    <property type="entry name" value="Prot-tyrosine_phosphatase-like"/>
</dbReference>
<dbReference type="PANTHER" id="PTHR46163">
    <property type="entry name" value="TYROSINE-PROTEIN PHOSPHATASE-RELATED"/>
    <property type="match status" value="1"/>
</dbReference>
<accession>A0A1I7U5V4</accession>
<reference evidence="7" key="1">
    <citation type="submission" date="2016-11" db="UniProtKB">
        <authorList>
            <consortium name="WormBaseParasite"/>
        </authorList>
    </citation>
    <scope>IDENTIFICATION</scope>
</reference>
<dbReference type="SMART" id="SM00404">
    <property type="entry name" value="PTPc_motif"/>
    <property type="match status" value="1"/>
</dbReference>
<dbReference type="SUPFAM" id="SSF52799">
    <property type="entry name" value="(Phosphotyrosine protein) phosphatases II"/>
    <property type="match status" value="1"/>
</dbReference>
<protein>
    <submittedName>
        <fullName evidence="7">Tyrosine-protein phosphatase domain-containing protein</fullName>
    </submittedName>
</protein>
<feature type="region of interest" description="Disordered" evidence="3">
    <location>
        <begin position="360"/>
        <end position="513"/>
    </location>
</feature>
<organism evidence="6 7">
    <name type="scientific">Caenorhabditis tropicalis</name>
    <dbReference type="NCBI Taxonomy" id="1561998"/>
    <lineage>
        <taxon>Eukaryota</taxon>
        <taxon>Metazoa</taxon>
        <taxon>Ecdysozoa</taxon>
        <taxon>Nematoda</taxon>
        <taxon>Chromadorea</taxon>
        <taxon>Rhabditida</taxon>
        <taxon>Rhabditina</taxon>
        <taxon>Rhabditomorpha</taxon>
        <taxon>Rhabditoidea</taxon>
        <taxon>Rhabditidae</taxon>
        <taxon>Peloderinae</taxon>
        <taxon>Caenorhabditis</taxon>
    </lineage>
</organism>
<evidence type="ECO:0000256" key="1">
    <source>
        <dbReference type="ARBA" id="ARBA00022737"/>
    </source>
</evidence>
<dbReference type="PROSITE" id="PS50056">
    <property type="entry name" value="TYR_PHOSPHATASE_2"/>
    <property type="match status" value="1"/>
</dbReference>
<dbReference type="SMART" id="SM00194">
    <property type="entry name" value="PTPc"/>
    <property type="match status" value="1"/>
</dbReference>
<dbReference type="Gene3D" id="3.90.190.10">
    <property type="entry name" value="Protein tyrosine phosphatase superfamily"/>
    <property type="match status" value="1"/>
</dbReference>
<dbReference type="InterPro" id="IPR003595">
    <property type="entry name" value="Tyr_Pase_cat"/>
</dbReference>
<evidence type="ECO:0000256" key="2">
    <source>
        <dbReference type="ARBA" id="ARBA00023157"/>
    </source>
</evidence>
<dbReference type="InterPro" id="IPR000242">
    <property type="entry name" value="PTP_cat"/>
</dbReference>
<feature type="domain" description="Tyrosine specific protein phosphatases" evidence="5">
    <location>
        <begin position="203"/>
        <end position="282"/>
    </location>
</feature>
<evidence type="ECO:0000259" key="5">
    <source>
        <dbReference type="PROSITE" id="PS50056"/>
    </source>
</evidence>